<keyword evidence="3" id="KW-1185">Reference proteome</keyword>
<sequence length="408" mass="44666">MIRGVDHYPGVPLMDGKPAEWMSVSGQAWRVVLNARGEWGTFPPTTCYPVPPGKPQLTTGALGNETEETTGRARAAQQPTPRRKKQRVGPYGCLVVGADGVTEKTVSLKAKYVADWVNPTDAVVRQLGVQPAYTTADINSSAAALTQGHGLTHTQKEAKVALGKVNHQPSVIQDTEPILKGAVFMKLYSAVCVRGSGSCTLQLKRQNHFQTAPLWIKGKERHGERKPRQNKLIANVSWRGAKGKDWGDLSVLTDGDGTSELTGNSDELESDCQITRRRLQILLLQISQQAANKSSLLESERRSHSSSPCFGVGSHVPEELWSLSEASSECGFVVRFDSKVSRPLTVMVSCETIRVDRGHRAHCQPTISSHLKSLLVANSIKQKSYRRLFSLCTASHRPTTSETHSQQI</sequence>
<gene>
    <name evidence="2" type="ORF">D9C73_020490</name>
</gene>
<evidence type="ECO:0000313" key="3">
    <source>
        <dbReference type="Proteomes" id="UP000298787"/>
    </source>
</evidence>
<proteinExistence type="predicted"/>
<feature type="region of interest" description="Disordered" evidence="1">
    <location>
        <begin position="57"/>
        <end position="87"/>
    </location>
</feature>
<dbReference type="Proteomes" id="UP000298787">
    <property type="component" value="Chromosome 18"/>
</dbReference>
<reference evidence="2 3" key="1">
    <citation type="submission" date="2019-01" db="EMBL/GenBank/DDBJ databases">
        <title>Genome Assembly of Collichthys lucidus.</title>
        <authorList>
            <person name="Cai M."/>
            <person name="Xiao S."/>
        </authorList>
    </citation>
    <scope>NUCLEOTIDE SEQUENCE [LARGE SCALE GENOMIC DNA]</scope>
    <source>
        <strain evidence="2">JT15FE1705JMU</strain>
        <tissue evidence="2">Muscle</tissue>
    </source>
</reference>
<protein>
    <submittedName>
        <fullName evidence="2">Uncharacterized protein</fullName>
    </submittedName>
</protein>
<evidence type="ECO:0000256" key="1">
    <source>
        <dbReference type="SAM" id="MobiDB-lite"/>
    </source>
</evidence>
<organism evidence="2 3">
    <name type="scientific">Collichthys lucidus</name>
    <name type="common">Big head croaker</name>
    <name type="synonym">Sciaena lucida</name>
    <dbReference type="NCBI Taxonomy" id="240159"/>
    <lineage>
        <taxon>Eukaryota</taxon>
        <taxon>Metazoa</taxon>
        <taxon>Chordata</taxon>
        <taxon>Craniata</taxon>
        <taxon>Vertebrata</taxon>
        <taxon>Euteleostomi</taxon>
        <taxon>Actinopterygii</taxon>
        <taxon>Neopterygii</taxon>
        <taxon>Teleostei</taxon>
        <taxon>Neoteleostei</taxon>
        <taxon>Acanthomorphata</taxon>
        <taxon>Eupercaria</taxon>
        <taxon>Sciaenidae</taxon>
        <taxon>Collichthys</taxon>
    </lineage>
</organism>
<name>A0A4U5VDX3_COLLU</name>
<dbReference type="AlphaFoldDB" id="A0A4U5VDX3"/>
<evidence type="ECO:0000313" key="2">
    <source>
        <dbReference type="EMBL" id="TKS86373.1"/>
    </source>
</evidence>
<accession>A0A4U5VDX3</accession>
<dbReference type="EMBL" id="CM014095">
    <property type="protein sequence ID" value="TKS86373.1"/>
    <property type="molecule type" value="Genomic_DNA"/>
</dbReference>